<keyword evidence="3" id="KW-1185">Reference proteome</keyword>
<sequence>MQYVCAKTDQLALLGKPMDHEDIIEYILDGLDDDYRGIVEKINGMDVPPTLEELRDKLVNMEASILCLPPTQVFPMMVNIIMNKSKTINHAQQSYDNRHQSHSFCPRQFSNQ</sequence>
<dbReference type="EMBL" id="JBANAX010000752">
    <property type="protein sequence ID" value="KAL1194499.1"/>
    <property type="molecule type" value="Genomic_DNA"/>
</dbReference>
<protein>
    <submittedName>
        <fullName evidence="2">Retrovirus-related Pol polyprotein from transposon RE2</fullName>
    </submittedName>
</protein>
<proteinExistence type="predicted"/>
<feature type="region of interest" description="Disordered" evidence="1">
    <location>
        <begin position="91"/>
        <end position="112"/>
    </location>
</feature>
<evidence type="ECO:0000313" key="3">
    <source>
        <dbReference type="Proteomes" id="UP001558713"/>
    </source>
</evidence>
<comment type="caution">
    <text evidence="2">The sequence shown here is derived from an EMBL/GenBank/DDBJ whole genome shotgun (WGS) entry which is preliminary data.</text>
</comment>
<evidence type="ECO:0000313" key="2">
    <source>
        <dbReference type="EMBL" id="KAL1194499.1"/>
    </source>
</evidence>
<dbReference type="AlphaFoldDB" id="A0ABD0ZV28"/>
<dbReference type="PANTHER" id="PTHR47481">
    <property type="match status" value="1"/>
</dbReference>
<accession>A0ABD0ZV28</accession>
<dbReference type="PANTHER" id="PTHR47481:SF22">
    <property type="entry name" value="RETROTRANSPOSON GAG DOMAIN-CONTAINING PROTEIN"/>
    <property type="match status" value="1"/>
</dbReference>
<dbReference type="Proteomes" id="UP001558713">
    <property type="component" value="Unassembled WGS sequence"/>
</dbReference>
<reference evidence="2 3" key="1">
    <citation type="submission" date="2024-04" db="EMBL/GenBank/DDBJ databases">
        <title>Genome assembly C_amara_ONT_v2.</title>
        <authorList>
            <person name="Yant L."/>
            <person name="Moore C."/>
            <person name="Slenker M."/>
        </authorList>
    </citation>
    <scope>NUCLEOTIDE SEQUENCE [LARGE SCALE GENOMIC DNA]</scope>
    <source>
        <tissue evidence="2">Leaf</tissue>
    </source>
</reference>
<gene>
    <name evidence="2" type="ORF">V5N11_010406</name>
</gene>
<name>A0ABD0ZV28_CARAN</name>
<organism evidence="2 3">
    <name type="scientific">Cardamine amara subsp. amara</name>
    <dbReference type="NCBI Taxonomy" id="228776"/>
    <lineage>
        <taxon>Eukaryota</taxon>
        <taxon>Viridiplantae</taxon>
        <taxon>Streptophyta</taxon>
        <taxon>Embryophyta</taxon>
        <taxon>Tracheophyta</taxon>
        <taxon>Spermatophyta</taxon>
        <taxon>Magnoliopsida</taxon>
        <taxon>eudicotyledons</taxon>
        <taxon>Gunneridae</taxon>
        <taxon>Pentapetalae</taxon>
        <taxon>rosids</taxon>
        <taxon>malvids</taxon>
        <taxon>Brassicales</taxon>
        <taxon>Brassicaceae</taxon>
        <taxon>Cardamineae</taxon>
        <taxon>Cardamine</taxon>
    </lineage>
</organism>
<evidence type="ECO:0000256" key="1">
    <source>
        <dbReference type="SAM" id="MobiDB-lite"/>
    </source>
</evidence>